<accession>T5A1T3</accession>
<feature type="compositionally biased region" description="Polar residues" evidence="1">
    <location>
        <begin position="24"/>
        <end position="35"/>
    </location>
</feature>
<dbReference type="AlphaFoldDB" id="T5A1T3"/>
<dbReference type="Proteomes" id="UP000019374">
    <property type="component" value="Unassembled WGS sequence"/>
</dbReference>
<dbReference type="HOGENOM" id="CLU_880173_0_0_1"/>
<feature type="compositionally biased region" description="Polar residues" evidence="1">
    <location>
        <begin position="162"/>
        <end position="190"/>
    </location>
</feature>
<feature type="region of interest" description="Disordered" evidence="1">
    <location>
        <begin position="158"/>
        <end position="243"/>
    </location>
</feature>
<evidence type="ECO:0000313" key="2">
    <source>
        <dbReference type="EMBL" id="EQK99384.1"/>
    </source>
</evidence>
<evidence type="ECO:0000256" key="1">
    <source>
        <dbReference type="SAM" id="MobiDB-lite"/>
    </source>
</evidence>
<dbReference type="OrthoDB" id="5226586at2759"/>
<proteinExistence type="predicted"/>
<gene>
    <name evidence="2" type="ORF">OCS_04904</name>
</gene>
<dbReference type="eggNOG" id="ENOG502RJQS">
    <property type="taxonomic scope" value="Eukaryota"/>
</dbReference>
<reference evidence="2 3" key="1">
    <citation type="journal article" date="2013" name="Chin. Sci. Bull.">
        <title>Genome survey uncovers the secrets of sex and lifestyle in caterpillar fungus.</title>
        <authorList>
            <person name="Hu X."/>
            <person name="Zhang Y."/>
            <person name="Xiao G."/>
            <person name="Zheng P."/>
            <person name="Xia Y."/>
            <person name="Zhang X."/>
            <person name="St Leger R.J."/>
            <person name="Liu X."/>
            <person name="Wang C."/>
        </authorList>
    </citation>
    <scope>NUCLEOTIDE SEQUENCE [LARGE SCALE GENOMIC DNA]</scope>
    <source>
        <strain evidence="3">Co18 / CGMCC 3.14243</strain>
        <tissue evidence="2">Fruit-body</tissue>
    </source>
</reference>
<name>T5A1T3_OPHSC</name>
<dbReference type="EMBL" id="KE653383">
    <property type="protein sequence ID" value="EQK99384.1"/>
    <property type="molecule type" value="Genomic_DNA"/>
</dbReference>
<feature type="region of interest" description="Disordered" evidence="1">
    <location>
        <begin position="1"/>
        <end position="53"/>
    </location>
</feature>
<sequence length="329" mass="36195">MAPTATTPAPSQPNSQGRHWIDANRSSSRGAATSRDQSHRNPRRPCANSTSDAIFRPRPYEDIYAERAYLTVSLQVQSNKANELLRQYSWLEDEIQGLTASKQRRRLRKQLNLVRSRLGGAAEQEKAIFVRLSEVCMEVNSRDAWAQASRQRVQRRAVLGQPLSQAANRATSPDGSPRPSTHPNGQSPELTPTDPRAAQQPASAQTVPEAEPASLSPVMVASEGASHPGNSLLHVTDGGGDKCSSDGRMSYQYQEVAAQFKSWASPSSACRTGRDNRLSLPSLASIWPWSDGQHRRQTTECTHSSCIVYGTQRWSILAQYSKPTVRPPP</sequence>
<organism evidence="2 3">
    <name type="scientific">Ophiocordyceps sinensis (strain Co18 / CGMCC 3.14243)</name>
    <name type="common">Yarsagumba caterpillar fungus</name>
    <name type="synonym">Hirsutella sinensis</name>
    <dbReference type="NCBI Taxonomy" id="911162"/>
    <lineage>
        <taxon>Eukaryota</taxon>
        <taxon>Fungi</taxon>
        <taxon>Dikarya</taxon>
        <taxon>Ascomycota</taxon>
        <taxon>Pezizomycotina</taxon>
        <taxon>Sordariomycetes</taxon>
        <taxon>Hypocreomycetidae</taxon>
        <taxon>Hypocreales</taxon>
        <taxon>Ophiocordycipitaceae</taxon>
        <taxon>Ophiocordyceps</taxon>
    </lineage>
</organism>
<protein>
    <submittedName>
        <fullName evidence="2">Uncharacterized protein</fullName>
    </submittedName>
</protein>
<evidence type="ECO:0000313" key="3">
    <source>
        <dbReference type="Proteomes" id="UP000019374"/>
    </source>
</evidence>